<evidence type="ECO:0000256" key="1">
    <source>
        <dbReference type="ARBA" id="ARBA00010641"/>
    </source>
</evidence>
<dbReference type="NCBIfam" id="TIGR02937">
    <property type="entry name" value="sigma70-ECF"/>
    <property type="match status" value="1"/>
</dbReference>
<keyword evidence="3" id="KW-0731">Sigma factor</keyword>
<evidence type="ECO:0000256" key="3">
    <source>
        <dbReference type="ARBA" id="ARBA00023082"/>
    </source>
</evidence>
<dbReference type="InterPro" id="IPR007627">
    <property type="entry name" value="RNA_pol_sigma70_r2"/>
</dbReference>
<dbReference type="SUPFAM" id="SSF88946">
    <property type="entry name" value="Sigma2 domain of RNA polymerase sigma factors"/>
    <property type="match status" value="1"/>
</dbReference>
<dbReference type="Gene3D" id="1.10.10.10">
    <property type="entry name" value="Winged helix-like DNA-binding domain superfamily/Winged helix DNA-binding domain"/>
    <property type="match status" value="1"/>
</dbReference>
<feature type="domain" description="RNA polymerase sigma factor 70 region 4 type 2" evidence="6">
    <location>
        <begin position="124"/>
        <end position="172"/>
    </location>
</feature>
<evidence type="ECO:0000256" key="2">
    <source>
        <dbReference type="ARBA" id="ARBA00023015"/>
    </source>
</evidence>
<evidence type="ECO:0000313" key="7">
    <source>
        <dbReference type="EMBL" id="MCF7568806.1"/>
    </source>
</evidence>
<dbReference type="GO" id="GO:0003677">
    <property type="term" value="F:DNA binding"/>
    <property type="evidence" value="ECO:0007669"/>
    <property type="project" value="InterPro"/>
</dbReference>
<dbReference type="InterPro" id="IPR014284">
    <property type="entry name" value="RNA_pol_sigma-70_dom"/>
</dbReference>
<name>A0AAE3JNL6_9FLAO</name>
<gene>
    <name evidence="7" type="ORF">L3X37_10585</name>
</gene>
<dbReference type="InterPro" id="IPR039425">
    <property type="entry name" value="RNA_pol_sigma-70-like"/>
</dbReference>
<reference evidence="7" key="1">
    <citation type="submission" date="2022-01" db="EMBL/GenBank/DDBJ databases">
        <title>Draft genome sequence of Sabulilitoribacter arenilitoris KCTC 52401.</title>
        <authorList>
            <person name="Oh J.-S."/>
        </authorList>
    </citation>
    <scope>NUCLEOTIDE SEQUENCE</scope>
    <source>
        <strain evidence="7">HMF6543</strain>
    </source>
</reference>
<dbReference type="SUPFAM" id="SSF88659">
    <property type="entry name" value="Sigma3 and sigma4 domains of RNA polymerase sigma factors"/>
    <property type="match status" value="1"/>
</dbReference>
<dbReference type="EMBL" id="JAKKDU010000011">
    <property type="protein sequence ID" value="MCF7568806.1"/>
    <property type="molecule type" value="Genomic_DNA"/>
</dbReference>
<dbReference type="RefSeq" id="WP_237240141.1">
    <property type="nucleotide sequence ID" value="NZ_JAKKDU010000011.1"/>
</dbReference>
<organism evidence="7 8">
    <name type="scientific">Wocania arenilitoris</name>
    <dbReference type="NCBI Taxonomy" id="2044858"/>
    <lineage>
        <taxon>Bacteria</taxon>
        <taxon>Pseudomonadati</taxon>
        <taxon>Bacteroidota</taxon>
        <taxon>Flavobacteriia</taxon>
        <taxon>Flavobacteriales</taxon>
        <taxon>Flavobacteriaceae</taxon>
        <taxon>Wocania</taxon>
    </lineage>
</organism>
<dbReference type="InterPro" id="IPR013325">
    <property type="entry name" value="RNA_pol_sigma_r2"/>
</dbReference>
<protein>
    <submittedName>
        <fullName evidence="7">Sigma-70 family RNA polymerase sigma factor</fullName>
    </submittedName>
</protein>
<dbReference type="InterPro" id="IPR013324">
    <property type="entry name" value="RNA_pol_sigma_r3/r4-like"/>
</dbReference>
<dbReference type="Pfam" id="PF04542">
    <property type="entry name" value="Sigma70_r2"/>
    <property type="match status" value="1"/>
</dbReference>
<dbReference type="InterPro" id="IPR013249">
    <property type="entry name" value="RNA_pol_sigma70_r4_t2"/>
</dbReference>
<dbReference type="AlphaFoldDB" id="A0AAE3JNL6"/>
<dbReference type="Proteomes" id="UP001199795">
    <property type="component" value="Unassembled WGS sequence"/>
</dbReference>
<sequence length="199" mass="23511">MINNFKNNTFLIDSLKKGNEKAYTFLINTYHKKLFVYALSLTNDYAMTQDLVQNVFLRTWELRSNLKSDFLIKNFLYKSVYNEFVNQYHRNKSISVLEKAYVEALNEVKNEDYQELLVNKTALISNEIENLPKKCKRTFLLSKKEGLTNIEIAEYLNVSIKTVEYHINKAYKLIRKGIEKKAHKILFFILGNGWDFTKP</sequence>
<evidence type="ECO:0000259" key="6">
    <source>
        <dbReference type="Pfam" id="PF08281"/>
    </source>
</evidence>
<dbReference type="Gene3D" id="1.10.1740.10">
    <property type="match status" value="1"/>
</dbReference>
<dbReference type="GO" id="GO:0016987">
    <property type="term" value="F:sigma factor activity"/>
    <property type="evidence" value="ECO:0007669"/>
    <property type="project" value="UniProtKB-KW"/>
</dbReference>
<proteinExistence type="inferred from homology"/>
<dbReference type="PANTHER" id="PTHR43133:SF46">
    <property type="entry name" value="RNA POLYMERASE SIGMA-70 FACTOR ECF SUBFAMILY"/>
    <property type="match status" value="1"/>
</dbReference>
<evidence type="ECO:0000313" key="8">
    <source>
        <dbReference type="Proteomes" id="UP001199795"/>
    </source>
</evidence>
<keyword evidence="2" id="KW-0805">Transcription regulation</keyword>
<comment type="similarity">
    <text evidence="1">Belongs to the sigma-70 factor family. ECF subfamily.</text>
</comment>
<dbReference type="Pfam" id="PF08281">
    <property type="entry name" value="Sigma70_r4_2"/>
    <property type="match status" value="1"/>
</dbReference>
<dbReference type="GO" id="GO:0006352">
    <property type="term" value="P:DNA-templated transcription initiation"/>
    <property type="evidence" value="ECO:0007669"/>
    <property type="project" value="InterPro"/>
</dbReference>
<keyword evidence="4" id="KW-0804">Transcription</keyword>
<accession>A0AAE3JNL6</accession>
<evidence type="ECO:0000256" key="4">
    <source>
        <dbReference type="ARBA" id="ARBA00023163"/>
    </source>
</evidence>
<comment type="caution">
    <text evidence="7">The sequence shown here is derived from an EMBL/GenBank/DDBJ whole genome shotgun (WGS) entry which is preliminary data.</text>
</comment>
<dbReference type="PANTHER" id="PTHR43133">
    <property type="entry name" value="RNA POLYMERASE ECF-TYPE SIGMA FACTO"/>
    <property type="match status" value="1"/>
</dbReference>
<evidence type="ECO:0000259" key="5">
    <source>
        <dbReference type="Pfam" id="PF04542"/>
    </source>
</evidence>
<feature type="domain" description="RNA polymerase sigma-70 region 2" evidence="5">
    <location>
        <begin position="26"/>
        <end position="92"/>
    </location>
</feature>
<keyword evidence="8" id="KW-1185">Reference proteome</keyword>
<dbReference type="InterPro" id="IPR036388">
    <property type="entry name" value="WH-like_DNA-bd_sf"/>
</dbReference>